<dbReference type="STRING" id="1423820.FC64_GL000800"/>
<dbReference type="GO" id="GO:0016740">
    <property type="term" value="F:transferase activity"/>
    <property type="evidence" value="ECO:0007669"/>
    <property type="project" value="InterPro"/>
</dbReference>
<organism evidence="1 2">
    <name type="scientific">Ligilactobacillus araffinosus DSM 20653</name>
    <dbReference type="NCBI Taxonomy" id="1423820"/>
    <lineage>
        <taxon>Bacteria</taxon>
        <taxon>Bacillati</taxon>
        <taxon>Bacillota</taxon>
        <taxon>Bacilli</taxon>
        <taxon>Lactobacillales</taxon>
        <taxon>Lactobacillaceae</taxon>
        <taxon>Ligilactobacillus</taxon>
    </lineage>
</organism>
<dbReference type="PANTHER" id="PTHR43293:SF2">
    <property type="entry name" value="MALONATE DECARBOXYLASE ALPHA SUBUNIT"/>
    <property type="match status" value="1"/>
</dbReference>
<dbReference type="PATRIC" id="fig|1423820.4.peg.816"/>
<comment type="caution">
    <text evidence="1">The sequence shown here is derived from an EMBL/GenBank/DDBJ whole genome shotgun (WGS) entry which is preliminary data.</text>
</comment>
<name>A0A0R1ZER1_9LACO</name>
<proteinExistence type="predicted"/>
<gene>
    <name evidence="1" type="ORF">FC64_GL000800</name>
</gene>
<sequence length="531" mass="59117">MNWNQRKESKNNKLNNVKRAGKQIDTEKIVDVLEQVLVPGDRVILEGDNQKQAHFLARALGMVDVHRVHDLSMVIPSIEDPNQIELFKRGIASSVDFSFAGPQSRALVELINQEEITINNIHTYIELYGRLFVDLIPDVALITAAQADADGNLYLAQNTEETPVLVEATAVKSGIVIAQVNEIVERVPRIDIPAEQVDLIVRVPEAEKPFPLFTRDPQKITEDQIMAGMLAIKGIYGKYQVKTLNHGIGYNTAAIELLLPTFGERLGLKGKVATNWVNNPTPTLIPAIEAGWVRSIYCFGGEAGMEKYIQQRSDVFAVDHYRNLKSNRVYAQIAGQYAIDMFVGATLQVDTDGNASTITADRLSGFGGAPNMGSDPHGRRHLTNSYQQIDGSYKQGRKIVVQLTTSRRWNHEPVFVDQLDAWKLKNRLAVDPIMIYSEDTTHIVSENGIANLYQTDSPTERRQAIAAIAGDTAVGQKCSEKERQVLRERGIVQTPQDLGIHRREATRDLLAAKSIDELVKISHGLYQPVKN</sequence>
<dbReference type="Gene3D" id="3.40.1080.10">
    <property type="entry name" value="Glutaconate Coenzyme A-transferase"/>
    <property type="match status" value="1"/>
</dbReference>
<evidence type="ECO:0000313" key="2">
    <source>
        <dbReference type="Proteomes" id="UP000051291"/>
    </source>
</evidence>
<dbReference type="Pfam" id="PF16957">
    <property type="entry name" value="Mal_decarbox_Al"/>
    <property type="match status" value="1"/>
</dbReference>
<dbReference type="InterPro" id="IPR037171">
    <property type="entry name" value="NagB/RpiA_transferase-like"/>
</dbReference>
<dbReference type="InterPro" id="IPR005777">
    <property type="entry name" value="MadA"/>
</dbReference>
<dbReference type="EMBL" id="AYYZ01000005">
    <property type="protein sequence ID" value="KRM53229.1"/>
    <property type="molecule type" value="Genomic_DNA"/>
</dbReference>
<keyword evidence="2" id="KW-1185">Reference proteome</keyword>
<protein>
    <submittedName>
        <fullName evidence="1">Malonate decarboxylase alpha subunit</fullName>
    </submittedName>
</protein>
<dbReference type="AlphaFoldDB" id="A0A0R1ZER1"/>
<evidence type="ECO:0000313" key="1">
    <source>
        <dbReference type="EMBL" id="KRM53229.1"/>
    </source>
</evidence>
<dbReference type="RefSeq" id="WP_057906151.1">
    <property type="nucleotide sequence ID" value="NZ_AYYZ01000005.1"/>
</dbReference>
<dbReference type="PANTHER" id="PTHR43293">
    <property type="entry name" value="ACETATE COA-TRANSFERASE YDIF"/>
    <property type="match status" value="1"/>
</dbReference>
<reference evidence="1 2" key="1">
    <citation type="journal article" date="2015" name="Genome Announc.">
        <title>Expanding the biotechnology potential of lactobacilli through comparative genomics of 213 strains and associated genera.</title>
        <authorList>
            <person name="Sun Z."/>
            <person name="Harris H.M."/>
            <person name="McCann A."/>
            <person name="Guo C."/>
            <person name="Argimon S."/>
            <person name="Zhang W."/>
            <person name="Yang X."/>
            <person name="Jeffery I.B."/>
            <person name="Cooney J.C."/>
            <person name="Kagawa T.F."/>
            <person name="Liu W."/>
            <person name="Song Y."/>
            <person name="Salvetti E."/>
            <person name="Wrobel A."/>
            <person name="Rasinkangas P."/>
            <person name="Parkhill J."/>
            <person name="Rea M.C."/>
            <person name="O'Sullivan O."/>
            <person name="Ritari J."/>
            <person name="Douillard F.P."/>
            <person name="Paul Ross R."/>
            <person name="Yang R."/>
            <person name="Briner A.E."/>
            <person name="Felis G.E."/>
            <person name="de Vos W.M."/>
            <person name="Barrangou R."/>
            <person name="Klaenhammer T.R."/>
            <person name="Caufield P.W."/>
            <person name="Cui Y."/>
            <person name="Zhang H."/>
            <person name="O'Toole P.W."/>
        </authorList>
    </citation>
    <scope>NUCLEOTIDE SEQUENCE [LARGE SCALE GENOMIC DNA]</scope>
    <source>
        <strain evidence="1 2">DSM 20653</strain>
    </source>
</reference>
<accession>A0A0R1ZER1</accession>
<dbReference type="Proteomes" id="UP000051291">
    <property type="component" value="Unassembled WGS sequence"/>
</dbReference>
<dbReference type="SUPFAM" id="SSF100950">
    <property type="entry name" value="NagB/RpiA/CoA transferase-like"/>
    <property type="match status" value="2"/>
</dbReference>